<comment type="caution">
    <text evidence="1">The sequence shown here is derived from an EMBL/GenBank/DDBJ whole genome shotgun (WGS) entry which is preliminary data.</text>
</comment>
<proteinExistence type="predicted"/>
<name>A0A448XEA1_9PLAT</name>
<dbReference type="EMBL" id="CAAALY010248352">
    <property type="protein sequence ID" value="VEL34767.1"/>
    <property type="molecule type" value="Genomic_DNA"/>
</dbReference>
<evidence type="ECO:0000313" key="1">
    <source>
        <dbReference type="EMBL" id="VEL34767.1"/>
    </source>
</evidence>
<dbReference type="AlphaFoldDB" id="A0A448XEA1"/>
<accession>A0A448XEA1</accession>
<keyword evidence="2" id="KW-1185">Reference proteome</keyword>
<protein>
    <submittedName>
        <fullName evidence="1">Uncharacterized protein</fullName>
    </submittedName>
</protein>
<sequence length="88" mass="9877">MTPETRVTTAECISLSRDEPMQARCVRPFSESGPQTSIMQYFNAAIYSRFRLNFNSFCLTLSDMLPLVPDAGFQFTSQSAGPRGLREC</sequence>
<organism evidence="1 2">
    <name type="scientific">Protopolystoma xenopodis</name>
    <dbReference type="NCBI Taxonomy" id="117903"/>
    <lineage>
        <taxon>Eukaryota</taxon>
        <taxon>Metazoa</taxon>
        <taxon>Spiralia</taxon>
        <taxon>Lophotrochozoa</taxon>
        <taxon>Platyhelminthes</taxon>
        <taxon>Monogenea</taxon>
        <taxon>Polyopisthocotylea</taxon>
        <taxon>Polystomatidea</taxon>
        <taxon>Polystomatidae</taxon>
        <taxon>Protopolystoma</taxon>
    </lineage>
</organism>
<dbReference type="Proteomes" id="UP000784294">
    <property type="component" value="Unassembled WGS sequence"/>
</dbReference>
<reference evidence="1" key="1">
    <citation type="submission" date="2018-11" db="EMBL/GenBank/DDBJ databases">
        <authorList>
            <consortium name="Pathogen Informatics"/>
        </authorList>
    </citation>
    <scope>NUCLEOTIDE SEQUENCE</scope>
</reference>
<gene>
    <name evidence="1" type="ORF">PXEA_LOCUS28207</name>
</gene>
<evidence type="ECO:0000313" key="2">
    <source>
        <dbReference type="Proteomes" id="UP000784294"/>
    </source>
</evidence>